<evidence type="ECO:0000259" key="1">
    <source>
        <dbReference type="Pfam" id="PF21778"/>
    </source>
</evidence>
<dbReference type="Pfam" id="PF21778">
    <property type="entry name" value="DUF6873"/>
    <property type="match status" value="1"/>
</dbReference>
<gene>
    <name evidence="2" type="ORF">SDC9_55058</name>
</gene>
<accession>A0A644X3N4</accession>
<dbReference type="EMBL" id="VSSQ01001485">
    <property type="protein sequence ID" value="MPM08744.1"/>
    <property type="molecule type" value="Genomic_DNA"/>
</dbReference>
<organism evidence="2">
    <name type="scientific">bioreactor metagenome</name>
    <dbReference type="NCBI Taxonomy" id="1076179"/>
    <lineage>
        <taxon>unclassified sequences</taxon>
        <taxon>metagenomes</taxon>
        <taxon>ecological metagenomes</taxon>
    </lineage>
</organism>
<name>A0A644X3N4_9ZZZZ</name>
<dbReference type="AlphaFoldDB" id="A0A644X3N4"/>
<sequence length="228" mass="25286">MHFILDHRAVRIAENLSKYGEVSFFDAGNIVYPAISGHPDIFIAKIHDQWILAPNAPSDIISHFDILQVPITTGIKKVGFRYPDTALYNVFCDEEIAVVSKHTDESILSQLKSDEIISVKQGYIACNLARIGSEFITSDTGIEKELKTNGKSVHFVKPDKIRLSGVPNGFIGGTLGQIDERVFFTGSERSFYSALLRDICIRQKKELIFLSKEEALDVGGIICVNPVA</sequence>
<evidence type="ECO:0000313" key="2">
    <source>
        <dbReference type="EMBL" id="MPM08744.1"/>
    </source>
</evidence>
<feature type="domain" description="DUF6873" evidence="1">
    <location>
        <begin position="6"/>
        <end position="222"/>
    </location>
</feature>
<comment type="caution">
    <text evidence="2">The sequence shown here is derived from an EMBL/GenBank/DDBJ whole genome shotgun (WGS) entry which is preliminary data.</text>
</comment>
<protein>
    <recommendedName>
        <fullName evidence="1">DUF6873 domain-containing protein</fullName>
    </recommendedName>
</protein>
<reference evidence="2" key="1">
    <citation type="submission" date="2019-08" db="EMBL/GenBank/DDBJ databases">
        <authorList>
            <person name="Kucharzyk K."/>
            <person name="Murdoch R.W."/>
            <person name="Higgins S."/>
            <person name="Loffler F."/>
        </authorList>
    </citation>
    <scope>NUCLEOTIDE SEQUENCE</scope>
</reference>
<proteinExistence type="predicted"/>
<dbReference type="InterPro" id="IPR049238">
    <property type="entry name" value="DUF6873"/>
</dbReference>